<evidence type="ECO:0000313" key="1">
    <source>
        <dbReference type="EMBL" id="KAJ1362967.1"/>
    </source>
</evidence>
<organism evidence="1 2">
    <name type="scientific">Parelaphostrongylus tenuis</name>
    <name type="common">Meningeal worm</name>
    <dbReference type="NCBI Taxonomy" id="148309"/>
    <lineage>
        <taxon>Eukaryota</taxon>
        <taxon>Metazoa</taxon>
        <taxon>Ecdysozoa</taxon>
        <taxon>Nematoda</taxon>
        <taxon>Chromadorea</taxon>
        <taxon>Rhabditida</taxon>
        <taxon>Rhabditina</taxon>
        <taxon>Rhabditomorpha</taxon>
        <taxon>Strongyloidea</taxon>
        <taxon>Metastrongylidae</taxon>
        <taxon>Parelaphostrongylus</taxon>
    </lineage>
</organism>
<dbReference type="Proteomes" id="UP001196413">
    <property type="component" value="Unassembled WGS sequence"/>
</dbReference>
<dbReference type="EMBL" id="JAHQIW010004571">
    <property type="protein sequence ID" value="KAJ1362967.1"/>
    <property type="molecule type" value="Genomic_DNA"/>
</dbReference>
<proteinExistence type="predicted"/>
<comment type="caution">
    <text evidence="1">The sequence shown here is derived from an EMBL/GenBank/DDBJ whole genome shotgun (WGS) entry which is preliminary data.</text>
</comment>
<name>A0AAD5QVJ4_PARTN</name>
<sequence>MLLCLAASRESIVFEDVGGEEEGCAAVVGIDSQPTSSGGGRMLDSGRRGRFGLSGLGRFATGALGKVRGVLFLTSPPSPNQICMLQIRLLMCKLFSMARKCF</sequence>
<gene>
    <name evidence="1" type="ORF">KIN20_022705</name>
</gene>
<protein>
    <submittedName>
        <fullName evidence="1">Uncharacterized protein</fullName>
    </submittedName>
</protein>
<evidence type="ECO:0000313" key="2">
    <source>
        <dbReference type="Proteomes" id="UP001196413"/>
    </source>
</evidence>
<reference evidence="1" key="1">
    <citation type="submission" date="2021-06" db="EMBL/GenBank/DDBJ databases">
        <title>Parelaphostrongylus tenuis whole genome reference sequence.</title>
        <authorList>
            <person name="Garwood T.J."/>
            <person name="Larsen P.A."/>
            <person name="Fountain-Jones N.M."/>
            <person name="Garbe J.R."/>
            <person name="Macchietto M.G."/>
            <person name="Kania S.A."/>
            <person name="Gerhold R.W."/>
            <person name="Richards J.E."/>
            <person name="Wolf T.M."/>
        </authorList>
    </citation>
    <scope>NUCLEOTIDE SEQUENCE</scope>
    <source>
        <strain evidence="1">MNPRO001-30</strain>
        <tissue evidence="1">Meninges</tissue>
    </source>
</reference>
<keyword evidence="2" id="KW-1185">Reference proteome</keyword>
<dbReference type="AlphaFoldDB" id="A0AAD5QVJ4"/>
<accession>A0AAD5QVJ4</accession>